<name>A0A397GP75_9GLOM</name>
<reference evidence="2 3" key="1">
    <citation type="submission" date="2018-08" db="EMBL/GenBank/DDBJ databases">
        <title>Genome and evolution of the arbuscular mycorrhizal fungus Diversispora epigaea (formerly Glomus versiforme) and its bacterial endosymbionts.</title>
        <authorList>
            <person name="Sun X."/>
            <person name="Fei Z."/>
            <person name="Harrison M."/>
        </authorList>
    </citation>
    <scope>NUCLEOTIDE SEQUENCE [LARGE SCALE GENOMIC DNA]</scope>
    <source>
        <strain evidence="2 3">IT104</strain>
    </source>
</reference>
<gene>
    <name evidence="2" type="ORF">Glove_481g70</name>
</gene>
<accession>A0A397GP75</accession>
<evidence type="ECO:0000256" key="1">
    <source>
        <dbReference type="SAM" id="Coils"/>
    </source>
</evidence>
<protein>
    <submittedName>
        <fullName evidence="2">Uncharacterized protein</fullName>
    </submittedName>
</protein>
<keyword evidence="1" id="KW-0175">Coiled coil</keyword>
<dbReference type="OrthoDB" id="10577149at2759"/>
<comment type="caution">
    <text evidence="2">The sequence shown here is derived from an EMBL/GenBank/DDBJ whole genome shotgun (WGS) entry which is preliminary data.</text>
</comment>
<keyword evidence="3" id="KW-1185">Reference proteome</keyword>
<evidence type="ECO:0000313" key="3">
    <source>
        <dbReference type="Proteomes" id="UP000266861"/>
    </source>
</evidence>
<evidence type="ECO:0000313" key="2">
    <source>
        <dbReference type="EMBL" id="RHZ51294.1"/>
    </source>
</evidence>
<proteinExistence type="predicted"/>
<sequence>MSIEGFETYDFGRNRFNFSQKKKKHDICLLTDEDTTDDEASDIEIEFIDNQIEIEATELFSVLKKNMETLKLSKRPLRNLGNSRTTKYWKKVKALESQKKKGQTLDQLLFKRETQKLDNENLNNKKYLYQINQIENRLNNERNLHQELNINVLVHPKYTDL</sequence>
<dbReference type="EMBL" id="PQFF01000420">
    <property type="protein sequence ID" value="RHZ51294.1"/>
    <property type="molecule type" value="Genomic_DNA"/>
</dbReference>
<dbReference type="AlphaFoldDB" id="A0A397GP75"/>
<organism evidence="2 3">
    <name type="scientific">Diversispora epigaea</name>
    <dbReference type="NCBI Taxonomy" id="1348612"/>
    <lineage>
        <taxon>Eukaryota</taxon>
        <taxon>Fungi</taxon>
        <taxon>Fungi incertae sedis</taxon>
        <taxon>Mucoromycota</taxon>
        <taxon>Glomeromycotina</taxon>
        <taxon>Glomeromycetes</taxon>
        <taxon>Diversisporales</taxon>
        <taxon>Diversisporaceae</taxon>
        <taxon>Diversispora</taxon>
    </lineage>
</organism>
<feature type="coiled-coil region" evidence="1">
    <location>
        <begin position="105"/>
        <end position="151"/>
    </location>
</feature>
<dbReference type="Proteomes" id="UP000266861">
    <property type="component" value="Unassembled WGS sequence"/>
</dbReference>